<name>A0A2S7KXL5_9FLAO</name>
<accession>A0A2S7KXL5</accession>
<evidence type="ECO:0000313" key="1">
    <source>
        <dbReference type="EMBL" id="PQB07404.1"/>
    </source>
</evidence>
<comment type="caution">
    <text evidence="1">The sequence shown here is derived from an EMBL/GenBank/DDBJ whole genome shotgun (WGS) entry which is preliminary data.</text>
</comment>
<evidence type="ECO:0000313" key="2">
    <source>
        <dbReference type="Proteomes" id="UP000239522"/>
    </source>
</evidence>
<reference evidence="1 2" key="1">
    <citation type="submission" date="2016-11" db="EMBL/GenBank/DDBJ databases">
        <title>Trade-off between light-utilization and light-protection in marine flavobacteria.</title>
        <authorList>
            <person name="Kumagai Y."/>
        </authorList>
    </citation>
    <scope>NUCLEOTIDE SEQUENCE [LARGE SCALE GENOMIC DNA]</scope>
    <source>
        <strain evidence="1 2">ATCC 700397</strain>
    </source>
</reference>
<proteinExistence type="predicted"/>
<organism evidence="1 2">
    <name type="scientific">Polaribacter filamentus</name>
    <dbReference type="NCBI Taxonomy" id="53483"/>
    <lineage>
        <taxon>Bacteria</taxon>
        <taxon>Pseudomonadati</taxon>
        <taxon>Bacteroidota</taxon>
        <taxon>Flavobacteriia</taxon>
        <taxon>Flavobacteriales</taxon>
        <taxon>Flavobacteriaceae</taxon>
    </lineage>
</organism>
<dbReference type="Proteomes" id="UP000239522">
    <property type="component" value="Unassembled WGS sequence"/>
</dbReference>
<dbReference type="EMBL" id="MQUA01000013">
    <property type="protein sequence ID" value="PQB07404.1"/>
    <property type="molecule type" value="Genomic_DNA"/>
</dbReference>
<dbReference type="Gene3D" id="1.20.120.1490">
    <property type="match status" value="1"/>
</dbReference>
<keyword evidence="2" id="KW-1185">Reference proteome</keyword>
<sequence length="93" mass="11023">MLINKSHENKRPKEERNFLIEQLQFTDVQKDRFINLDDAHRENMRSFEDEIRKNKDVLFNSFSNETINIDSLSSVIGALQGKKEMEVFGFLNM</sequence>
<gene>
    <name evidence="1" type="ORF">BST83_09700</name>
</gene>
<dbReference type="AlphaFoldDB" id="A0A2S7KXL5"/>
<protein>
    <submittedName>
        <fullName evidence="1">Uncharacterized protein</fullName>
    </submittedName>
</protein>